<dbReference type="Pfam" id="PF15612">
    <property type="entry name" value="WHIM1"/>
    <property type="match status" value="1"/>
</dbReference>
<dbReference type="SMART" id="SM00249">
    <property type="entry name" value="PHD"/>
    <property type="match status" value="2"/>
</dbReference>
<evidence type="ECO:0008006" key="18">
    <source>
        <dbReference type="Google" id="ProtNLM"/>
    </source>
</evidence>
<dbReference type="PROSITE" id="PS50982">
    <property type="entry name" value="MBD"/>
    <property type="match status" value="1"/>
</dbReference>
<evidence type="ECO:0000256" key="9">
    <source>
        <dbReference type="ARBA" id="ARBA00023163"/>
    </source>
</evidence>
<feature type="compositionally biased region" description="Polar residues" evidence="13">
    <location>
        <begin position="313"/>
        <end position="326"/>
    </location>
</feature>
<keyword evidence="2" id="KW-0808">Transferase</keyword>
<evidence type="ECO:0000256" key="5">
    <source>
        <dbReference type="ARBA" id="ARBA00022833"/>
    </source>
</evidence>
<dbReference type="PROSITE" id="PS50016">
    <property type="entry name" value="ZF_PHD_2"/>
    <property type="match status" value="2"/>
</dbReference>
<feature type="region of interest" description="Disordered" evidence="13">
    <location>
        <begin position="1"/>
        <end position="51"/>
    </location>
</feature>
<dbReference type="InterPro" id="IPR001739">
    <property type="entry name" value="Methyl_CpG_DNA-bd"/>
</dbReference>
<dbReference type="Pfam" id="PF15613">
    <property type="entry name" value="WSD"/>
    <property type="match status" value="1"/>
</dbReference>
<comment type="caution">
    <text evidence="16">The sequence shown here is derived from an EMBL/GenBank/DDBJ whole genome shotgun (WGS) entry which is preliminary data.</text>
</comment>
<feature type="compositionally biased region" description="Basic and acidic residues" evidence="13">
    <location>
        <begin position="1"/>
        <end position="12"/>
    </location>
</feature>
<keyword evidence="17" id="KW-1185">Reference proteome</keyword>
<dbReference type="CDD" id="cd15519">
    <property type="entry name" value="PHD1_Lid2p_like"/>
    <property type="match status" value="1"/>
</dbReference>
<dbReference type="PANTHER" id="PTHR47162">
    <property type="entry name" value="OS02G0192300 PROTEIN"/>
    <property type="match status" value="1"/>
</dbReference>
<dbReference type="InterPro" id="IPR028942">
    <property type="entry name" value="WHIM1_dom"/>
</dbReference>
<dbReference type="Gene3D" id="3.30.40.10">
    <property type="entry name" value="Zinc/RING finger domain, C3HC4 (zinc finger)"/>
    <property type="match status" value="2"/>
</dbReference>
<dbReference type="SUPFAM" id="SSF57903">
    <property type="entry name" value="FYVE/PHD zinc finger"/>
    <property type="match status" value="2"/>
</dbReference>
<feature type="region of interest" description="Disordered" evidence="13">
    <location>
        <begin position="1516"/>
        <end position="1591"/>
    </location>
</feature>
<evidence type="ECO:0000256" key="7">
    <source>
        <dbReference type="ARBA" id="ARBA00023117"/>
    </source>
</evidence>
<evidence type="ECO:0000259" key="15">
    <source>
        <dbReference type="PROSITE" id="PS50982"/>
    </source>
</evidence>
<accession>A0ABQ7BCP0</accession>
<feature type="domain" description="PHD-type" evidence="14">
    <location>
        <begin position="1344"/>
        <end position="1394"/>
    </location>
</feature>
<feature type="region of interest" description="Disordered" evidence="13">
    <location>
        <begin position="307"/>
        <end position="326"/>
    </location>
</feature>
<feature type="region of interest" description="Disordered" evidence="13">
    <location>
        <begin position="2193"/>
        <end position="2214"/>
    </location>
</feature>
<evidence type="ECO:0000256" key="10">
    <source>
        <dbReference type="ARBA" id="ARBA00023242"/>
    </source>
</evidence>
<dbReference type="Pfam" id="PF05964">
    <property type="entry name" value="FYRN"/>
    <property type="match status" value="1"/>
</dbReference>
<dbReference type="InterPro" id="IPR036427">
    <property type="entry name" value="Bromodomain-like_sf"/>
</dbReference>
<feature type="domain" description="MBD" evidence="15">
    <location>
        <begin position="228"/>
        <end position="297"/>
    </location>
</feature>
<dbReference type="SUPFAM" id="SSF54171">
    <property type="entry name" value="DNA-binding domain"/>
    <property type="match status" value="1"/>
</dbReference>
<feature type="compositionally biased region" description="Basic and acidic residues" evidence="13">
    <location>
        <begin position="1537"/>
        <end position="1546"/>
    </location>
</feature>
<keyword evidence="12" id="KW-0175">Coiled coil</keyword>
<keyword evidence="5" id="KW-0862">Zinc</keyword>
<evidence type="ECO:0000313" key="17">
    <source>
        <dbReference type="Proteomes" id="UP000266723"/>
    </source>
</evidence>
<dbReference type="InterPro" id="IPR016177">
    <property type="entry name" value="DNA-bd_dom_sf"/>
</dbReference>
<organism evidence="16 17">
    <name type="scientific">Brassica cretica</name>
    <name type="common">Mustard</name>
    <dbReference type="NCBI Taxonomy" id="69181"/>
    <lineage>
        <taxon>Eukaryota</taxon>
        <taxon>Viridiplantae</taxon>
        <taxon>Streptophyta</taxon>
        <taxon>Embryophyta</taxon>
        <taxon>Tracheophyta</taxon>
        <taxon>Spermatophyta</taxon>
        <taxon>Magnoliopsida</taxon>
        <taxon>eudicotyledons</taxon>
        <taxon>Gunneridae</taxon>
        <taxon>Pentapetalae</taxon>
        <taxon>rosids</taxon>
        <taxon>malvids</taxon>
        <taxon>Brassicales</taxon>
        <taxon>Brassicaceae</taxon>
        <taxon>Brassiceae</taxon>
        <taxon>Brassica</taxon>
    </lineage>
</organism>
<feature type="domain" description="PHD-type" evidence="14">
    <location>
        <begin position="80"/>
        <end position="130"/>
    </location>
</feature>
<dbReference type="InterPro" id="IPR019786">
    <property type="entry name" value="Zinc_finger_PHD-type_CS"/>
</dbReference>
<evidence type="ECO:0000256" key="12">
    <source>
        <dbReference type="SAM" id="Coils"/>
    </source>
</evidence>
<dbReference type="InterPro" id="IPR003888">
    <property type="entry name" value="FYrich_N"/>
</dbReference>
<evidence type="ECO:0000256" key="11">
    <source>
        <dbReference type="PROSITE-ProRule" id="PRU00146"/>
    </source>
</evidence>
<dbReference type="InterPro" id="IPR019787">
    <property type="entry name" value="Znf_PHD-finger"/>
</dbReference>
<dbReference type="PROSITE" id="PS01359">
    <property type="entry name" value="ZF_PHD_1"/>
    <property type="match status" value="2"/>
</dbReference>
<feature type="compositionally biased region" description="Polar residues" evidence="13">
    <location>
        <begin position="1547"/>
        <end position="1558"/>
    </location>
</feature>
<reference evidence="16 17" key="1">
    <citation type="journal article" date="2020" name="BMC Genomics">
        <title>Intraspecific diversification of the crop wild relative Brassica cretica Lam. using demographic model selection.</title>
        <authorList>
            <person name="Kioukis A."/>
            <person name="Michalopoulou V.A."/>
            <person name="Briers L."/>
            <person name="Pirintsos S."/>
            <person name="Studholme D.J."/>
            <person name="Pavlidis P."/>
            <person name="Sarris P.F."/>
        </authorList>
    </citation>
    <scope>NUCLEOTIDE SEQUENCE [LARGE SCALE GENOMIC DNA]</scope>
    <source>
        <strain evidence="17">cv. PFS-1207/04</strain>
    </source>
</reference>
<evidence type="ECO:0000256" key="3">
    <source>
        <dbReference type="ARBA" id="ARBA00022723"/>
    </source>
</evidence>
<dbReference type="EMBL" id="QGKV02001507">
    <property type="protein sequence ID" value="KAF3530072.1"/>
    <property type="molecule type" value="Genomic_DNA"/>
</dbReference>
<dbReference type="InterPro" id="IPR028941">
    <property type="entry name" value="WHIM2_dom"/>
</dbReference>
<evidence type="ECO:0000256" key="13">
    <source>
        <dbReference type="SAM" id="MobiDB-lite"/>
    </source>
</evidence>
<feature type="compositionally biased region" description="Polar residues" evidence="13">
    <location>
        <begin position="1565"/>
        <end position="1579"/>
    </location>
</feature>
<dbReference type="PROSITE" id="PS51542">
    <property type="entry name" value="FYRN"/>
    <property type="match status" value="1"/>
</dbReference>
<dbReference type="Gene3D" id="1.20.920.10">
    <property type="entry name" value="Bromodomain-like"/>
    <property type="match status" value="1"/>
</dbReference>
<dbReference type="InterPro" id="IPR013083">
    <property type="entry name" value="Znf_RING/FYVE/PHD"/>
</dbReference>
<keyword evidence="8" id="KW-0238">DNA-binding</keyword>
<keyword evidence="3" id="KW-0479">Metal-binding</keyword>
<name>A0ABQ7BCP0_BRACR</name>
<dbReference type="Gene3D" id="3.30.160.360">
    <property type="match status" value="1"/>
</dbReference>
<keyword evidence="10" id="KW-0539">Nucleus</keyword>
<sequence>MELTDSTKKQLGETRSAALDEDNRSFLGIDLNEIPTGATPGGAVQDDDGEYEPVEVVRSIHDNPDPAPGAPAEVPEPDRDAACGACGRPESMELVVVCDACERGFHLSCVNDGVEAPPSADWMCSDCVAGGGRSKLWPLGVKSKLILDMNASPPSDAEGYGGEDPSDSRKHMLAMGNSFEHSMTHSSFLDPGRAHTLDFGFPSNLGNSSLPIRFPSLDPSELLLQNLRHFISERHGVLEDGWHVEFKQPVNGYHLCAVYCAPSGKTFSSIQDVACYLGLATNGNHSCMDTDIRNESSLLQERLNMPKRRKTSRWPTNNFPDQKGSSMSAQLSRFPYNGQTMPPFAISSGTLFQAGESLSSRNNGCGCEEANKGLPMQFEDFFVLSLGRIDIRQSYHNVNMIYPVGYKSCWHDKITGSLFTCEVSGGSSGPVFKITRSPCSKSFVPVGSTVFSCPKIDEMVEQNIDKRGDRRDSIQEHDDDTVEILLSDPSPPLGDDILSCLQEKSFSSTFYCLRSEVGSSQVDLNNTLSYNQQHEVEIGDIIVEEDSLSVAWQKVSQKLVDACSNVLKHKGTMNFRCKHVDRETREINWDTRNEKDNVILSLSRFCCSLAPHSATCGGKDNSEIASLVDVLSRWLDQSRFGLDADFVQEMIERMPGAESCSNYRSLKTRSSSVSVTVAEGALIAKPKVGENVREEVFGEISRKAKRHKLNGGHGFSNPHPPPGRPMCLRLPPVVVGDFLQVSEVFWRFREILGLGEAFSPEKLEQEIVNPVFDGLFLDKSGKEVNRSEMNISDKDRTATKVLSLLDESRQPFSSGNTFASVLKETKAGDSTEFNISNSSRGPCVGALLTKTHISLLQVLICELQSKVAAFVDPNFDSGESRSRRGRKKDDSTLSAKRNKLHMLPVNEFTWPELARRYILSLLSMDGNLESAEIAARESGKVFRCLQGDGGLLCGSLTGVDGMEADSMLLAEAIKKIFGSLTRENDVLSVEDDDSDGLDATETNACNGDIPEWALVLEPVRKLPTNVGTRIRKCVYDALERNPPEWAKKILEHSISKEVYKGNASGPTKVQSLKPMLFPPEKAVLSLLADVRGGDLVQKSVKGTKKRTSIGVSDVIMKKCRAVLRDVAAVDEDKVFCTLLGRKLLNLNDNDDDGLLGSPAMVSRPLDFRTIDLRLAIGAYDGSTEAFLEDILELWSCIRVMYADQPDSLELVETLSKKFKSLYEAEVCVLFSLFCYALYNVCSQLSSLLKSNGRDSLIKQILLRLIVCESYRSLRSELDAFEGFFLLCACRIIVVLAFQFPGIVLPLAQKLMDYRKLECLSAEMRKEIKDIVVSVNKLPKAPWDEGVCKICGVDKDDDSVLLCDTCDAEYHTYCLNPPLIRIPDGNWYCPSCVIAKRMAQDAMESNKLVRRRKGRKYQGELTRASMETAARLVDVMDEKDYWEFSAEERILVLKLLCDELLSSSLVHQHLEQCAEALIEMQQKLRSLSSEWKNTKLRQEFLTAKLAKVEPSILKEMGEPQNSSSFADHHGRHQQQENVGDRISHDDGTSSAAFLTNNQGKAPIETHAQTRGSNVISSENKIPTPEKVTSPGRNELPIEVTEHMSCEIEDTTETLDKSVGKNRETHTINPNAVELKTAHDASSLASQELQACRQDLNATSNEIQNLQQSIRSIESQILRQSIRRDFLGSDGSGRLYWGCYFAEEHPRILVDGSMSLQKAVQVDLTGSKVPSPFLHAVDHGRLMVSPWTYYETEAEISELVLWLHDDDPKERELRESIMCWKRLRFGDLQREIKQAENSSSPVMAGDLVTKAAMAMEKRYGPCIKLEIETYKKRGKKTKFAEREKLCRCECLESILPSMIHCLICHKTFASDDEFEEHAESKCVPCSLATEEGKEKSDSSKAKESLKSDYLSVKSSAGKDKAEISNVSELGSGLIRYQEEESISPYHFEEICSKFVTKDSNRDLVKEIGLISSNGSPTFIPLPSIHLNDAMLISATCNKVDGGDSGDQVIFTGSEANGEGLNSESLDRSVTDDLGNPLNKLSGMGFDNSEEKNKKSTGSGLKGCCVVPQASLKRVTGKALPVFRFLKTNLLDMDVALPEEALRPSKSHPDRRRAWRAFVKSAQSIFELVQAAIVVEDMIKTEYLKNEWWYWSSLSAAAKISTLSALSLHIFSLDAAIMYDKGITQSDPMDETKEIGLQEQKSQPVTDPQERSSRANRRSVSLELLCFPTSAAVLKPDSNLPRLKTKLVGKLSLALWLQLVLRLEAFLQQMHLRQKPLIIKDYSVQIVCVKRKTDEAKRGLEDDDDLMSEEACTP</sequence>
<keyword evidence="4 11" id="KW-0863">Zinc-finger</keyword>
<evidence type="ECO:0000313" key="16">
    <source>
        <dbReference type="EMBL" id="KAF3530072.1"/>
    </source>
</evidence>
<feature type="coiled-coil region" evidence="12">
    <location>
        <begin position="1647"/>
        <end position="1674"/>
    </location>
</feature>
<dbReference type="PROSITE" id="PS51543">
    <property type="entry name" value="FYRC"/>
    <property type="match status" value="1"/>
</dbReference>
<evidence type="ECO:0000259" key="14">
    <source>
        <dbReference type="PROSITE" id="PS50016"/>
    </source>
</evidence>
<protein>
    <recommendedName>
        <fullName evidence="18">Methyl-CpG-binding domain-containing protein 9</fullName>
    </recommendedName>
</protein>
<dbReference type="Pfam" id="PF00628">
    <property type="entry name" value="PHD"/>
    <property type="match status" value="2"/>
</dbReference>
<keyword evidence="9" id="KW-0804">Transcription</keyword>
<keyword evidence="6" id="KW-0805">Transcription regulation</keyword>
<dbReference type="Proteomes" id="UP000266723">
    <property type="component" value="Unassembled WGS sequence"/>
</dbReference>
<dbReference type="InterPro" id="IPR003889">
    <property type="entry name" value="FYrich_C"/>
</dbReference>
<evidence type="ECO:0000256" key="8">
    <source>
        <dbReference type="ARBA" id="ARBA00023125"/>
    </source>
</evidence>
<dbReference type="Pfam" id="PF01429">
    <property type="entry name" value="MBD"/>
    <property type="match status" value="1"/>
</dbReference>
<comment type="subcellular location">
    <subcellularLocation>
        <location evidence="1">Nucleus</location>
    </subcellularLocation>
</comment>
<dbReference type="InterPro" id="IPR011011">
    <property type="entry name" value="Znf_FYVE_PHD"/>
</dbReference>
<gene>
    <name evidence="16" type="ORF">DY000_02044106</name>
</gene>
<evidence type="ECO:0000256" key="6">
    <source>
        <dbReference type="ARBA" id="ARBA00023015"/>
    </source>
</evidence>
<dbReference type="InterPro" id="IPR001965">
    <property type="entry name" value="Znf_PHD"/>
</dbReference>
<proteinExistence type="predicted"/>
<keyword evidence="7" id="KW-0103">Bromodomain</keyword>
<dbReference type="PANTHER" id="PTHR47162:SF8">
    <property type="entry name" value="METHYL-CPG-BINDING DOMAIN-CONTAINING PROTEIN 9"/>
    <property type="match status" value="1"/>
</dbReference>
<evidence type="ECO:0000256" key="1">
    <source>
        <dbReference type="ARBA" id="ARBA00004123"/>
    </source>
</evidence>
<evidence type="ECO:0000256" key="2">
    <source>
        <dbReference type="ARBA" id="ARBA00022679"/>
    </source>
</evidence>
<evidence type="ECO:0000256" key="4">
    <source>
        <dbReference type="ARBA" id="ARBA00022771"/>
    </source>
</evidence>